<feature type="compositionally biased region" description="Polar residues" evidence="8">
    <location>
        <begin position="188"/>
        <end position="207"/>
    </location>
</feature>
<dbReference type="PANTHER" id="PTHR23149:SF31">
    <property type="entry name" value="PROTEIN PXR1"/>
    <property type="match status" value="1"/>
</dbReference>
<evidence type="ECO:0000256" key="8">
    <source>
        <dbReference type="SAM" id="MobiDB-lite"/>
    </source>
</evidence>
<organism evidence="10 11">
    <name type="scientific">Myriangium duriaei CBS 260.36</name>
    <dbReference type="NCBI Taxonomy" id="1168546"/>
    <lineage>
        <taxon>Eukaryota</taxon>
        <taxon>Fungi</taxon>
        <taxon>Dikarya</taxon>
        <taxon>Ascomycota</taxon>
        <taxon>Pezizomycotina</taxon>
        <taxon>Dothideomycetes</taxon>
        <taxon>Dothideomycetidae</taxon>
        <taxon>Myriangiales</taxon>
        <taxon>Myriangiaceae</taxon>
        <taxon>Myriangium</taxon>
    </lineage>
</organism>
<feature type="region of interest" description="Disordered" evidence="8">
    <location>
        <begin position="153"/>
        <end position="303"/>
    </location>
</feature>
<dbReference type="GO" id="GO:0006364">
    <property type="term" value="P:rRNA processing"/>
    <property type="evidence" value="ECO:0007669"/>
    <property type="project" value="UniProtKB-KW"/>
</dbReference>
<evidence type="ECO:0000256" key="4">
    <source>
        <dbReference type="ARBA" id="ARBA00023242"/>
    </source>
</evidence>
<feature type="compositionally biased region" description="Polar residues" evidence="8">
    <location>
        <begin position="266"/>
        <end position="284"/>
    </location>
</feature>
<sequence>MGLAGPKRRTKISADPNNTNWSRNSSSFGHRILAQQGWTPGSYLGAVDAAHASHYTAANASHVRVLLKDDNLGLGASRKKEGAETFGLDQFSGLLGRLNGKDSAVLKKEESNRRDVKLRLYQEGKFGGIRFVSAGFLIGDEVKDLKRSELERRSAKNANAQAPQAGEVSDVKKGKKRGRNGDIKEQLSESSATTRSQTPVETTQYTESENEKSAKLQRKEERRQKRAERAERREQRAAEKIAKAERRQRKLERRKEQKAEQKGGVTASQTTSDLLPETGESNADSGIDSAASPAPSFLPRNSVRQRYIRQKRMAGLDPKALKEIFMIKSSA</sequence>
<reference evidence="10" key="1">
    <citation type="journal article" date="2020" name="Stud. Mycol.">
        <title>101 Dothideomycetes genomes: a test case for predicting lifestyles and emergence of pathogens.</title>
        <authorList>
            <person name="Haridas S."/>
            <person name="Albert R."/>
            <person name="Binder M."/>
            <person name="Bloem J."/>
            <person name="Labutti K."/>
            <person name="Salamov A."/>
            <person name="Andreopoulos B."/>
            <person name="Baker S."/>
            <person name="Barry K."/>
            <person name="Bills G."/>
            <person name="Bluhm B."/>
            <person name="Cannon C."/>
            <person name="Castanera R."/>
            <person name="Culley D."/>
            <person name="Daum C."/>
            <person name="Ezra D."/>
            <person name="Gonzalez J."/>
            <person name="Henrissat B."/>
            <person name="Kuo A."/>
            <person name="Liang C."/>
            <person name="Lipzen A."/>
            <person name="Lutzoni F."/>
            <person name="Magnuson J."/>
            <person name="Mondo S."/>
            <person name="Nolan M."/>
            <person name="Ohm R."/>
            <person name="Pangilinan J."/>
            <person name="Park H.-J."/>
            <person name="Ramirez L."/>
            <person name="Alfaro M."/>
            <person name="Sun H."/>
            <person name="Tritt A."/>
            <person name="Yoshinaga Y."/>
            <person name="Zwiers L.-H."/>
            <person name="Turgeon B."/>
            <person name="Goodwin S."/>
            <person name="Spatafora J."/>
            <person name="Crous P."/>
            <person name="Grigoriev I."/>
        </authorList>
    </citation>
    <scope>NUCLEOTIDE SEQUENCE</scope>
    <source>
        <strain evidence="10">CBS 260.36</strain>
    </source>
</reference>
<dbReference type="Proteomes" id="UP000799439">
    <property type="component" value="Unassembled WGS sequence"/>
</dbReference>
<feature type="compositionally biased region" description="Polar residues" evidence="8">
    <location>
        <begin position="15"/>
        <end position="25"/>
    </location>
</feature>
<feature type="compositionally biased region" description="Basic and acidic residues" evidence="8">
    <location>
        <begin position="209"/>
        <end position="245"/>
    </location>
</feature>
<evidence type="ECO:0000256" key="1">
    <source>
        <dbReference type="ARBA" id="ARBA00004604"/>
    </source>
</evidence>
<dbReference type="PROSITE" id="PS50174">
    <property type="entry name" value="G_PATCH"/>
    <property type="match status" value="1"/>
</dbReference>
<accession>A0A9P4JD24</accession>
<dbReference type="AlphaFoldDB" id="A0A9P4JD24"/>
<evidence type="ECO:0000256" key="3">
    <source>
        <dbReference type="ARBA" id="ARBA00022552"/>
    </source>
</evidence>
<dbReference type="GO" id="GO:0003676">
    <property type="term" value="F:nucleic acid binding"/>
    <property type="evidence" value="ECO:0007669"/>
    <property type="project" value="InterPro"/>
</dbReference>
<evidence type="ECO:0000313" key="10">
    <source>
        <dbReference type="EMBL" id="KAF2156783.1"/>
    </source>
</evidence>
<proteinExistence type="inferred from homology"/>
<comment type="caution">
    <text evidence="10">The sequence shown here is derived from an EMBL/GenBank/DDBJ whole genome shotgun (WGS) entry which is preliminary data.</text>
</comment>
<feature type="domain" description="G-patch" evidence="9">
    <location>
        <begin position="25"/>
        <end position="79"/>
    </location>
</feature>
<name>A0A9P4JD24_9PEZI</name>
<comment type="function">
    <text evidence="7">Involved in rRNA-processing at A0, A1 and A2 sites and negatively regulates telomerase.</text>
</comment>
<evidence type="ECO:0000259" key="9">
    <source>
        <dbReference type="PROSITE" id="PS50174"/>
    </source>
</evidence>
<feature type="compositionally biased region" description="Basic residues" evidence="8">
    <location>
        <begin position="1"/>
        <end position="11"/>
    </location>
</feature>
<feature type="region of interest" description="Disordered" evidence="8">
    <location>
        <begin position="1"/>
        <end position="25"/>
    </location>
</feature>
<dbReference type="EMBL" id="ML996081">
    <property type="protein sequence ID" value="KAF2156783.1"/>
    <property type="molecule type" value="Genomic_DNA"/>
</dbReference>
<comment type="similarity">
    <text evidence="5">Belongs to the PINX1 family.</text>
</comment>
<dbReference type="PANTHER" id="PTHR23149">
    <property type="entry name" value="G PATCH DOMAIN CONTAINING PROTEIN"/>
    <property type="match status" value="1"/>
</dbReference>
<evidence type="ECO:0000313" key="11">
    <source>
        <dbReference type="Proteomes" id="UP000799439"/>
    </source>
</evidence>
<gene>
    <name evidence="10" type="ORF">K461DRAFT_234529</name>
</gene>
<keyword evidence="11" id="KW-1185">Reference proteome</keyword>
<dbReference type="GO" id="GO:0005730">
    <property type="term" value="C:nucleolus"/>
    <property type="evidence" value="ECO:0007669"/>
    <property type="project" value="UniProtKB-SubCell"/>
</dbReference>
<evidence type="ECO:0000256" key="2">
    <source>
        <dbReference type="ARBA" id="ARBA00022517"/>
    </source>
</evidence>
<evidence type="ECO:0000256" key="6">
    <source>
        <dbReference type="ARBA" id="ARBA00041961"/>
    </source>
</evidence>
<keyword evidence="4" id="KW-0539">Nucleus</keyword>
<keyword evidence="3" id="KW-0698">rRNA processing</keyword>
<dbReference type="OrthoDB" id="29523at2759"/>
<evidence type="ECO:0000256" key="7">
    <source>
        <dbReference type="ARBA" id="ARBA00043878"/>
    </source>
</evidence>
<dbReference type="InterPro" id="IPR050656">
    <property type="entry name" value="PINX1"/>
</dbReference>
<evidence type="ECO:0000256" key="5">
    <source>
        <dbReference type="ARBA" id="ARBA00038007"/>
    </source>
</evidence>
<protein>
    <recommendedName>
        <fullName evidence="6">PinX1-related protein 1</fullName>
    </recommendedName>
</protein>
<comment type="subcellular location">
    <subcellularLocation>
        <location evidence="1">Nucleus</location>
        <location evidence="1">Nucleolus</location>
    </subcellularLocation>
</comment>
<keyword evidence="2" id="KW-0690">Ribosome biogenesis</keyword>
<dbReference type="InterPro" id="IPR000467">
    <property type="entry name" value="G_patch_dom"/>
</dbReference>